<evidence type="ECO:0000259" key="3">
    <source>
        <dbReference type="Pfam" id="PF06985"/>
    </source>
</evidence>
<feature type="domain" description="Heterokaryon incompatibility" evidence="3">
    <location>
        <begin position="516"/>
        <end position="686"/>
    </location>
</feature>
<accession>A0A0G0ATX6</accession>
<dbReference type="SMART" id="SM00248">
    <property type="entry name" value="ANK"/>
    <property type="match status" value="4"/>
</dbReference>
<keyword evidence="1" id="KW-0040">ANK repeat</keyword>
<dbReference type="InterPro" id="IPR002110">
    <property type="entry name" value="Ankyrin_rpt"/>
</dbReference>
<evidence type="ECO:0000256" key="1">
    <source>
        <dbReference type="PROSITE-ProRule" id="PRU00023"/>
    </source>
</evidence>
<dbReference type="SUPFAM" id="SSF48403">
    <property type="entry name" value="Ankyrin repeat"/>
    <property type="match status" value="1"/>
</dbReference>
<proteinExistence type="predicted"/>
<dbReference type="Proteomes" id="UP000034112">
    <property type="component" value="Unassembled WGS sequence"/>
</dbReference>
<feature type="repeat" description="ANK" evidence="1">
    <location>
        <begin position="80"/>
        <end position="112"/>
    </location>
</feature>
<evidence type="ECO:0000256" key="2">
    <source>
        <dbReference type="SAM" id="MobiDB-lite"/>
    </source>
</evidence>
<feature type="region of interest" description="Disordered" evidence="2">
    <location>
        <begin position="1"/>
        <end position="36"/>
    </location>
</feature>
<sequence>MPTYSLGPGGITTKFRSKSKSQKKKWREEPQQPKEYSTTLVPHDVAAWKAALEAAIDPNTIWTEQDLKQEWLENKYRWYSWNTPIHLTLFLEDYASAELLLNSGANINLYNALGRTALMEAVHNHQYKTVDFLIDHGADLNAPVVDATFQETTYWDTHEKVEVNTLPIYEAIRFADVRMVQKLAEAGADVNCASREGWVPLDIALLDKQGPTIAVLLKHGGHFSSIASHESHFRDELRVMTRKLFCSSTHRELFPSQDLLEVYWWIISTPDIQEILCDRDMDISLTSGRLIKSFFNTLCEVGQVEDLQAKEKPFCSQCVAFQSWACPTYETGSEGHDTAVYGDCSVFQLYSLRDHLEESARLGCPLCSMIADGIDKQESYQRRWLGEKGDTEIEKFNTEVVGAVTLELIRPGSSFYMTVRNPRLLLRHVYVTGLTIYDGAEDTILNTCHYNGRTTETSSPEAFKLAKHWLDKCEGSHTTCKKFCSGEMPLPTRIIDVGDKTRAPFLFRSQGMKGRYCALSYCWGKATANSGFYKTTKANLSSHENAMPLHELPATLRDAIVVARDLGFQYIWIDAICIVQDDGVEWAHEVANMQHVYAGAFFTISTVASSSSDDGLFRLRETRNSTAVCLTYRVPKAFREYAWQAGSTPPQIPDSPMYLVACPNILPAMESSMYGPVHQRAWTLQEQMMSTRILYYGRGMLWWECFDLYASEGYPGPLHLSDYAPWERSETKNAVRGVLTDRWGDTDVFKHWQQLVYDYTGRTMTERRDRLTAIVGLGHAMEPFMKSKFVAGVWPGDRLLESLCWEVRVYEHSMRNPQFPSWSWASVTAFVLYDLAGHLKAYGAMRCIADVVSFDANISDEAQAAVTGSITLKGTVGRLAKPAEWNTDEGILDPYRQDCMADPIDQCWYIDVLESDMWTPTRFVRLLLHQVNIETKTFRRIGIGLGDSEGCSEIIENEVIVLI</sequence>
<dbReference type="Gene3D" id="1.25.40.20">
    <property type="entry name" value="Ankyrin repeat-containing domain"/>
    <property type="match status" value="1"/>
</dbReference>
<dbReference type="InterPro" id="IPR010730">
    <property type="entry name" value="HET"/>
</dbReference>
<dbReference type="OMA" id="STHRELF"/>
<reference evidence="5" key="1">
    <citation type="journal article" date="2015" name="Genome Announc.">
        <title>Draft whole-genome sequence of the biocontrol agent Trichoderma harzianum T6776.</title>
        <authorList>
            <person name="Baroncelli R."/>
            <person name="Piaggeschi G."/>
            <person name="Fiorini L."/>
            <person name="Bertolini E."/>
            <person name="Zapparata A."/>
            <person name="Pe M.E."/>
            <person name="Sarrocco S."/>
            <person name="Vannacci G."/>
        </authorList>
    </citation>
    <scope>NUCLEOTIDE SEQUENCE [LARGE SCALE GENOMIC DNA]</scope>
    <source>
        <strain evidence="5">T6776</strain>
    </source>
</reference>
<gene>
    <name evidence="4" type="ORF">THAR02_00097</name>
</gene>
<name>A0A0G0ATX6_TRIHA</name>
<dbReference type="InterPro" id="IPR036770">
    <property type="entry name" value="Ankyrin_rpt-contain_sf"/>
</dbReference>
<dbReference type="PROSITE" id="PS50297">
    <property type="entry name" value="ANK_REP_REGION"/>
    <property type="match status" value="1"/>
</dbReference>
<dbReference type="PROSITE" id="PS50088">
    <property type="entry name" value="ANK_REPEAT"/>
    <property type="match status" value="2"/>
</dbReference>
<comment type="caution">
    <text evidence="4">The sequence shown here is derived from an EMBL/GenBank/DDBJ whole genome shotgun (WGS) entry which is preliminary data.</text>
</comment>
<evidence type="ECO:0000313" key="5">
    <source>
        <dbReference type="Proteomes" id="UP000034112"/>
    </source>
</evidence>
<dbReference type="Pfam" id="PF06985">
    <property type="entry name" value="HET"/>
    <property type="match status" value="1"/>
</dbReference>
<feature type="repeat" description="ANK" evidence="1">
    <location>
        <begin position="113"/>
        <end position="142"/>
    </location>
</feature>
<dbReference type="Pfam" id="PF12796">
    <property type="entry name" value="Ank_2"/>
    <property type="match status" value="1"/>
</dbReference>
<feature type="compositionally biased region" description="Basic residues" evidence="2">
    <location>
        <begin position="15"/>
        <end position="25"/>
    </location>
</feature>
<dbReference type="AlphaFoldDB" id="A0A0G0ATX6"/>
<organism evidence="4 5">
    <name type="scientific">Trichoderma harzianum</name>
    <name type="common">Hypocrea lixii</name>
    <dbReference type="NCBI Taxonomy" id="5544"/>
    <lineage>
        <taxon>Eukaryota</taxon>
        <taxon>Fungi</taxon>
        <taxon>Dikarya</taxon>
        <taxon>Ascomycota</taxon>
        <taxon>Pezizomycotina</taxon>
        <taxon>Sordariomycetes</taxon>
        <taxon>Hypocreomycetidae</taxon>
        <taxon>Hypocreales</taxon>
        <taxon>Hypocreaceae</taxon>
        <taxon>Trichoderma</taxon>
    </lineage>
</organism>
<dbReference type="EMBL" id="JOKZ01000001">
    <property type="protein sequence ID" value="KKP07889.1"/>
    <property type="molecule type" value="Genomic_DNA"/>
</dbReference>
<dbReference type="PANTHER" id="PTHR33112:SF16">
    <property type="entry name" value="HETEROKARYON INCOMPATIBILITY DOMAIN-CONTAINING PROTEIN"/>
    <property type="match status" value="1"/>
</dbReference>
<protein>
    <recommendedName>
        <fullName evidence="3">Heterokaryon incompatibility domain-containing protein</fullName>
    </recommendedName>
</protein>
<dbReference type="OrthoDB" id="4895568at2759"/>
<dbReference type="PANTHER" id="PTHR33112">
    <property type="entry name" value="DOMAIN PROTEIN, PUTATIVE-RELATED"/>
    <property type="match status" value="1"/>
</dbReference>
<evidence type="ECO:0000313" key="4">
    <source>
        <dbReference type="EMBL" id="KKP07889.1"/>
    </source>
</evidence>